<comment type="caution">
    <text evidence="1">The sequence shown here is derived from an EMBL/GenBank/DDBJ whole genome shotgun (WGS) entry which is preliminary data.</text>
</comment>
<proteinExistence type="predicted"/>
<protein>
    <submittedName>
        <fullName evidence="1">DUF885 domain-containing protein</fullName>
    </submittedName>
</protein>
<dbReference type="Pfam" id="PF05960">
    <property type="entry name" value="DUF885"/>
    <property type="match status" value="1"/>
</dbReference>
<evidence type="ECO:0000313" key="1">
    <source>
        <dbReference type="EMBL" id="MCU6697416.1"/>
    </source>
</evidence>
<keyword evidence="2" id="KW-1185">Reference proteome</keyword>
<name>A0ABT2RYP2_9FIRM</name>
<dbReference type="PANTHER" id="PTHR33361:SF2">
    <property type="entry name" value="DUF885 DOMAIN-CONTAINING PROTEIN"/>
    <property type="match status" value="1"/>
</dbReference>
<reference evidence="1 2" key="1">
    <citation type="journal article" date="2021" name="ISME Commun">
        <title>Automated analysis of genomic sequences facilitates high-throughput and comprehensive description of bacteria.</title>
        <authorList>
            <person name="Hitch T.C.A."/>
        </authorList>
    </citation>
    <scope>NUCLEOTIDE SEQUENCE [LARGE SCALE GENOMIC DNA]</scope>
    <source>
        <strain evidence="1 2">Sanger_04</strain>
    </source>
</reference>
<evidence type="ECO:0000313" key="2">
    <source>
        <dbReference type="Proteomes" id="UP001652461"/>
    </source>
</evidence>
<gene>
    <name evidence="1" type="ORF">OCV63_11010</name>
</gene>
<sequence>MNMLSTIFPSTLQKNPHPGPASHSRMCKKSFLVVLFLSAFLTAALLLSRSCLPGTDTTSADEAFEAFTNGLFRESVTGSTLTLHYTLADPASYGIRKFPISYGSYSEEAKARSAAALENAFAALSDFPRSKLSYQNRLTFDILDTQIPRELTLLHFPYYEEVCSPLLGVQAQLPVLLAEYTFDSEADVDVYLRLLAKTDVYFEELCEYEKKKAAAGLFMTDESADAVIAGCQDFLNGTQFNNANQSNSNQNKPENIAATDIDSVRSSNEILDTPEEGSEAIIEHFLAASFSERLTELSQKNQLSDRQILYYVNLNQRVLESHVFPAYAHLIETLSSLKGSGSNPLGLAHYPEGRAYYQALVDAVVGSGRTLPEIRDLIDRQLLSDVRQMAALVKRRPELLTDISRTIEIQEPEQILEELQTRMQTDFPAATSYAHNGADADGTDHAIHISIKSVSPSLQEHLSPAFYLTPPLDAMWNHVIYINPAADYDGLTLFTTLAHEGFPGHLYQTLSEQTPPQSPVRSLFYFGGFVEGWATYAERLSYRYAGLDPDMADLLAANSFFLLGLYARSDVGIHYEGWTPSEMNQFWNGYSVTDSAALAEIYQTIQQDPANYLKYYLGAVEILELKKEAENGLGAQFALKDFHSYLLRTGPAPFSILQAYLPAWTATD</sequence>
<dbReference type="RefSeq" id="WP_262670814.1">
    <property type="nucleotide sequence ID" value="NZ_JAOQKC010000014.1"/>
</dbReference>
<dbReference type="Proteomes" id="UP001652461">
    <property type="component" value="Unassembled WGS sequence"/>
</dbReference>
<organism evidence="1 2">
    <name type="scientific">Laedolimicola ammoniilytica</name>
    <dbReference type="NCBI Taxonomy" id="2981771"/>
    <lineage>
        <taxon>Bacteria</taxon>
        <taxon>Bacillati</taxon>
        <taxon>Bacillota</taxon>
        <taxon>Clostridia</taxon>
        <taxon>Lachnospirales</taxon>
        <taxon>Lachnospiraceae</taxon>
        <taxon>Laedolimicola</taxon>
    </lineage>
</organism>
<dbReference type="InterPro" id="IPR010281">
    <property type="entry name" value="DUF885"/>
</dbReference>
<accession>A0ABT2RYP2</accession>
<dbReference type="PANTHER" id="PTHR33361">
    <property type="entry name" value="GLR0591 PROTEIN"/>
    <property type="match status" value="1"/>
</dbReference>
<dbReference type="EMBL" id="JAOQKC010000014">
    <property type="protein sequence ID" value="MCU6697416.1"/>
    <property type="molecule type" value="Genomic_DNA"/>
</dbReference>